<protein>
    <recommendedName>
        <fullName evidence="3 13">Flagellar biosynthetic protein FlhB</fullName>
    </recommendedName>
</protein>
<keyword evidence="8 13" id="KW-0653">Protein transport</keyword>
<evidence type="ECO:0000256" key="12">
    <source>
        <dbReference type="ARBA" id="ARBA00025078"/>
    </source>
</evidence>
<evidence type="ECO:0000256" key="3">
    <source>
        <dbReference type="ARBA" id="ARBA00021622"/>
    </source>
</evidence>
<evidence type="ECO:0000256" key="9">
    <source>
        <dbReference type="ARBA" id="ARBA00022989"/>
    </source>
</evidence>
<keyword evidence="9 13" id="KW-1133">Transmembrane helix</keyword>
<reference evidence="15 16" key="1">
    <citation type="submission" date="2018-03" db="EMBL/GenBank/DDBJ databases">
        <title>Diversity of phytobeneficial traits revealed by whole-genome analysis of worldwide-isolated phenazine-producing Pseudomonas spp.</title>
        <authorList>
            <person name="Biessy A."/>
            <person name="Novinscak A."/>
            <person name="Blom J."/>
            <person name="Leger G."/>
            <person name="Thomashow L.S."/>
            <person name="Cazorla F.M."/>
            <person name="Josic D."/>
            <person name="Filion M."/>
        </authorList>
    </citation>
    <scope>NUCLEOTIDE SEQUENCE [LARGE SCALE GENOMIC DNA]</scope>
    <source>
        <strain evidence="15 16">B25</strain>
    </source>
</reference>
<dbReference type="InterPro" id="IPR006136">
    <property type="entry name" value="FlhB"/>
</dbReference>
<dbReference type="SUPFAM" id="SSF160544">
    <property type="entry name" value="EscU C-terminal domain-like"/>
    <property type="match status" value="1"/>
</dbReference>
<evidence type="ECO:0000313" key="16">
    <source>
        <dbReference type="Proteomes" id="UP000268048"/>
    </source>
</evidence>
<organism evidence="15 16">
    <name type="scientific">Pseudomonas chlororaphis</name>
    <dbReference type="NCBI Taxonomy" id="587753"/>
    <lineage>
        <taxon>Bacteria</taxon>
        <taxon>Pseudomonadati</taxon>
        <taxon>Pseudomonadota</taxon>
        <taxon>Gammaproteobacteria</taxon>
        <taxon>Pseudomonadales</taxon>
        <taxon>Pseudomonadaceae</taxon>
        <taxon>Pseudomonas</taxon>
    </lineage>
</organism>
<keyword evidence="6 13" id="KW-0812">Transmembrane</keyword>
<dbReference type="Gene3D" id="6.10.250.2080">
    <property type="match status" value="1"/>
</dbReference>
<evidence type="ECO:0000256" key="14">
    <source>
        <dbReference type="SAM" id="MobiDB-lite"/>
    </source>
</evidence>
<dbReference type="FunFam" id="3.40.1690.10:FF:000001">
    <property type="entry name" value="Flagellar biosynthetic protein FlhB"/>
    <property type="match status" value="1"/>
</dbReference>
<evidence type="ECO:0000256" key="6">
    <source>
        <dbReference type="ARBA" id="ARBA00022692"/>
    </source>
</evidence>
<gene>
    <name evidence="13" type="primary">flhB</name>
    <name evidence="15" type="ORF">C4K04_1860</name>
</gene>
<evidence type="ECO:0000256" key="10">
    <source>
        <dbReference type="ARBA" id="ARBA00023136"/>
    </source>
</evidence>
<keyword evidence="15" id="KW-0969">Cilium</keyword>
<evidence type="ECO:0000256" key="7">
    <source>
        <dbReference type="ARBA" id="ARBA00022795"/>
    </source>
</evidence>
<evidence type="ECO:0000256" key="2">
    <source>
        <dbReference type="ARBA" id="ARBA00010690"/>
    </source>
</evidence>
<dbReference type="InterPro" id="IPR029025">
    <property type="entry name" value="T3SS_substrate_exporter_C"/>
</dbReference>
<evidence type="ECO:0000256" key="13">
    <source>
        <dbReference type="RuleBase" id="RU364091"/>
    </source>
</evidence>
<dbReference type="GO" id="GO:0009306">
    <property type="term" value="P:protein secretion"/>
    <property type="evidence" value="ECO:0007669"/>
    <property type="project" value="InterPro"/>
</dbReference>
<dbReference type="PANTHER" id="PTHR30531">
    <property type="entry name" value="FLAGELLAR BIOSYNTHETIC PROTEIN FLHB"/>
    <property type="match status" value="1"/>
</dbReference>
<dbReference type="GO" id="GO:0044780">
    <property type="term" value="P:bacterial-type flagellum assembly"/>
    <property type="evidence" value="ECO:0007669"/>
    <property type="project" value="InterPro"/>
</dbReference>
<dbReference type="Pfam" id="PF01312">
    <property type="entry name" value="Bac_export_2"/>
    <property type="match status" value="1"/>
</dbReference>
<feature type="transmembrane region" description="Helical" evidence="13">
    <location>
        <begin position="89"/>
        <end position="117"/>
    </location>
</feature>
<dbReference type="NCBIfam" id="TIGR00328">
    <property type="entry name" value="flhB"/>
    <property type="match status" value="1"/>
</dbReference>
<comment type="function">
    <text evidence="12 13">Required for formation of the rod structure in the basal body of the flagellar apparatus. Together with FliI and FliH, may constitute the export apparatus of flagellin.</text>
</comment>
<feature type="region of interest" description="Disordered" evidence="14">
    <location>
        <begin position="357"/>
        <end position="378"/>
    </location>
</feature>
<accession>A0A3G7TLT4</accession>
<dbReference type="InterPro" id="IPR006135">
    <property type="entry name" value="T3SS_substrate_exporter"/>
</dbReference>
<dbReference type="PRINTS" id="PR00950">
    <property type="entry name" value="TYPE3IMSPROT"/>
</dbReference>
<dbReference type="Proteomes" id="UP000268048">
    <property type="component" value="Chromosome"/>
</dbReference>
<dbReference type="AlphaFoldDB" id="A0A3G7TLT4"/>
<keyword evidence="7 13" id="KW-1005">Bacterial flagellum biogenesis</keyword>
<proteinExistence type="inferred from homology"/>
<feature type="transmembrane region" description="Helical" evidence="13">
    <location>
        <begin position="196"/>
        <end position="215"/>
    </location>
</feature>
<keyword evidence="10 13" id="KW-0472">Membrane</keyword>
<feature type="transmembrane region" description="Helical" evidence="13">
    <location>
        <begin position="138"/>
        <end position="165"/>
    </location>
</feature>
<dbReference type="PANTHER" id="PTHR30531:SF12">
    <property type="entry name" value="FLAGELLAR BIOSYNTHETIC PROTEIN FLHB"/>
    <property type="match status" value="1"/>
</dbReference>
<feature type="region of interest" description="Disordered" evidence="14">
    <location>
        <begin position="1"/>
        <end position="27"/>
    </location>
</feature>
<comment type="similarity">
    <text evidence="2 13">Belongs to the type III secretion exporter family.</text>
</comment>
<keyword evidence="11 13" id="KW-1006">Bacterial flagellum protein export</keyword>
<keyword evidence="15" id="KW-0966">Cell projection</keyword>
<dbReference type="RefSeq" id="WP_124319810.1">
    <property type="nucleotide sequence ID" value="NZ_CP027753.1"/>
</dbReference>
<dbReference type="GO" id="GO:0005886">
    <property type="term" value="C:plasma membrane"/>
    <property type="evidence" value="ECO:0007669"/>
    <property type="project" value="UniProtKB-SubCell"/>
</dbReference>
<name>A0A3G7TLT4_9PSED</name>
<dbReference type="Gene3D" id="3.40.1690.10">
    <property type="entry name" value="secretion proteins EscU"/>
    <property type="match status" value="1"/>
</dbReference>
<comment type="subcellular location">
    <subcellularLocation>
        <location evidence="1">Cell membrane</location>
        <topology evidence="1">Multi-pass membrane protein</topology>
    </subcellularLocation>
</comment>
<evidence type="ECO:0000313" key="15">
    <source>
        <dbReference type="EMBL" id="AZE47548.1"/>
    </source>
</evidence>
<feature type="compositionally biased region" description="Basic and acidic residues" evidence="14">
    <location>
        <begin position="7"/>
        <end position="27"/>
    </location>
</feature>
<keyword evidence="4 13" id="KW-0813">Transport</keyword>
<keyword evidence="5 13" id="KW-1003">Cell membrane</keyword>
<evidence type="ECO:0000256" key="8">
    <source>
        <dbReference type="ARBA" id="ARBA00022927"/>
    </source>
</evidence>
<evidence type="ECO:0000256" key="1">
    <source>
        <dbReference type="ARBA" id="ARBA00004651"/>
    </source>
</evidence>
<sequence length="378" mass="41731">MAESESGQDKTEDPTEKRKKDSRDKGEIARSKELNTLAITMIGAAGLLIYGAGVARDLLEIMRLNFSLPREVLLSPGAMGLYLLHSGKIAIIAAMPILLPLVLAALIGPISLGGWLFSTKSLAPKFSRMNPLSGMKRMVSPTSLIELLKAFAKFMVILIVALSVLSSDIDDLLRIAHEPLEQAIIHSVQVVAWSTLWMACGLILIAAVDVPVQLYQSYKKLLMTKQEVRDEHKDQEGRPEVKQRIRQVQREMSQRRMMAAIPEADVVITNPTHYAVALKYDAEKGGAPVLLAKGSDFLALKIREIAVANEVLLLESPALARSIYYSTELEQEIPAGLYLAVAQVLAYVYQIRQHRAGKGKRPDPLKDLPIPPDLRRDS</sequence>
<evidence type="ECO:0000256" key="5">
    <source>
        <dbReference type="ARBA" id="ARBA00022475"/>
    </source>
</evidence>
<evidence type="ECO:0000256" key="11">
    <source>
        <dbReference type="ARBA" id="ARBA00023225"/>
    </source>
</evidence>
<feature type="transmembrane region" description="Helical" evidence="13">
    <location>
        <begin position="34"/>
        <end position="55"/>
    </location>
</feature>
<keyword evidence="15" id="KW-0282">Flagellum</keyword>
<dbReference type="EMBL" id="CP027753">
    <property type="protein sequence ID" value="AZE47548.1"/>
    <property type="molecule type" value="Genomic_DNA"/>
</dbReference>
<evidence type="ECO:0000256" key="4">
    <source>
        <dbReference type="ARBA" id="ARBA00022448"/>
    </source>
</evidence>